<keyword evidence="3" id="KW-1185">Reference proteome</keyword>
<dbReference type="InterPro" id="IPR041318">
    <property type="entry name" value="pEK499_p136"/>
</dbReference>
<evidence type="ECO:0000313" key="2">
    <source>
        <dbReference type="EMBL" id="MFN0293042.1"/>
    </source>
</evidence>
<evidence type="ECO:0000313" key="3">
    <source>
        <dbReference type="Proteomes" id="UP001517367"/>
    </source>
</evidence>
<accession>A0ABW9JKW7</accession>
<reference evidence="2 3" key="1">
    <citation type="submission" date="2024-12" db="EMBL/GenBank/DDBJ databases">
        <authorList>
            <person name="Hu S."/>
        </authorList>
    </citation>
    <scope>NUCLEOTIDE SEQUENCE [LARGE SCALE GENOMIC DNA]</scope>
    <source>
        <strain evidence="2 3">P-25</strain>
    </source>
</reference>
<dbReference type="Pfam" id="PF18736">
    <property type="entry name" value="pEK499_p136"/>
    <property type="match status" value="1"/>
</dbReference>
<gene>
    <name evidence="2" type="ORF">E5L68_016740</name>
</gene>
<name>A0ABW9JKW7_9SPHI</name>
<evidence type="ECO:0000259" key="1">
    <source>
        <dbReference type="Pfam" id="PF18736"/>
    </source>
</evidence>
<dbReference type="EMBL" id="SRMP02000043">
    <property type="protein sequence ID" value="MFN0293042.1"/>
    <property type="molecule type" value="Genomic_DNA"/>
</dbReference>
<sequence length="182" mass="21385">MGYPTIDKFDIKFIERTKQNVSEFDKTNKFTHLINSLVGLIFIPNEFNKKGKRTYKIDFLNKPISDYKTLADIFSGHVTLNNEQGENFNQRKFFRKDKDGNSKSIQETNVGELVRLFRNGIAHSNITPVAEGDYWKGIIVKNFETTKKEKQNDFNFEAYLNQKELRFFSTFIADEYLKNINK</sequence>
<proteinExistence type="predicted"/>
<organism evidence="2 3">
    <name type="scientific">Pedobacter helvus</name>
    <dbReference type="NCBI Taxonomy" id="2563444"/>
    <lineage>
        <taxon>Bacteria</taxon>
        <taxon>Pseudomonadati</taxon>
        <taxon>Bacteroidota</taxon>
        <taxon>Sphingobacteriia</taxon>
        <taxon>Sphingobacteriales</taxon>
        <taxon>Sphingobacteriaceae</taxon>
        <taxon>Pedobacter</taxon>
    </lineage>
</organism>
<dbReference type="Proteomes" id="UP001517367">
    <property type="component" value="Unassembled WGS sequence"/>
</dbReference>
<feature type="domain" description="pEK499-p136 HEPN" evidence="1">
    <location>
        <begin position="6"/>
        <end position="181"/>
    </location>
</feature>
<protein>
    <submittedName>
        <fullName evidence="2">HEPN family nuclease</fullName>
    </submittedName>
</protein>
<dbReference type="RefSeq" id="WP_138731373.1">
    <property type="nucleotide sequence ID" value="NZ_SRMP02000043.1"/>
</dbReference>
<comment type="caution">
    <text evidence="2">The sequence shown here is derived from an EMBL/GenBank/DDBJ whole genome shotgun (WGS) entry which is preliminary data.</text>
</comment>